<name>A0A1Y2AYR2_9TREE</name>
<dbReference type="EMBL" id="MCFC01000037">
    <property type="protein sequence ID" value="ORY27626.1"/>
    <property type="molecule type" value="Genomic_DNA"/>
</dbReference>
<protein>
    <submittedName>
        <fullName evidence="1">Uncharacterized protein</fullName>
    </submittedName>
</protein>
<evidence type="ECO:0000313" key="1">
    <source>
        <dbReference type="EMBL" id="ORY27626.1"/>
    </source>
</evidence>
<evidence type="ECO:0000313" key="2">
    <source>
        <dbReference type="Proteomes" id="UP000193986"/>
    </source>
</evidence>
<proteinExistence type="predicted"/>
<organism evidence="1 2">
    <name type="scientific">Naematelia encephala</name>
    <dbReference type="NCBI Taxonomy" id="71784"/>
    <lineage>
        <taxon>Eukaryota</taxon>
        <taxon>Fungi</taxon>
        <taxon>Dikarya</taxon>
        <taxon>Basidiomycota</taxon>
        <taxon>Agaricomycotina</taxon>
        <taxon>Tremellomycetes</taxon>
        <taxon>Tremellales</taxon>
        <taxon>Naemateliaceae</taxon>
        <taxon>Naematelia</taxon>
    </lineage>
</organism>
<dbReference type="AlphaFoldDB" id="A0A1Y2AYR2"/>
<reference evidence="1 2" key="1">
    <citation type="submission" date="2016-07" db="EMBL/GenBank/DDBJ databases">
        <title>Pervasive Adenine N6-methylation of Active Genes in Fungi.</title>
        <authorList>
            <consortium name="DOE Joint Genome Institute"/>
            <person name="Mondo S.J."/>
            <person name="Dannebaum R.O."/>
            <person name="Kuo R.C."/>
            <person name="Labutti K."/>
            <person name="Haridas S."/>
            <person name="Kuo A."/>
            <person name="Salamov A."/>
            <person name="Ahrendt S.R."/>
            <person name="Lipzen A."/>
            <person name="Sullivan W."/>
            <person name="Andreopoulos W.B."/>
            <person name="Clum A."/>
            <person name="Lindquist E."/>
            <person name="Daum C."/>
            <person name="Ramamoorthy G.K."/>
            <person name="Gryganskyi A."/>
            <person name="Culley D."/>
            <person name="Magnuson J.K."/>
            <person name="James T.Y."/>
            <person name="O'Malley M.A."/>
            <person name="Stajich J.E."/>
            <person name="Spatafora J.W."/>
            <person name="Visel A."/>
            <person name="Grigoriev I.V."/>
        </authorList>
    </citation>
    <scope>NUCLEOTIDE SEQUENCE [LARGE SCALE GENOMIC DNA]</scope>
    <source>
        <strain evidence="1 2">68-887.2</strain>
    </source>
</reference>
<gene>
    <name evidence="1" type="ORF">BCR39DRAFT_537482</name>
</gene>
<keyword evidence="2" id="KW-1185">Reference proteome</keyword>
<accession>A0A1Y2AYR2</accession>
<dbReference type="Proteomes" id="UP000193986">
    <property type="component" value="Unassembled WGS sequence"/>
</dbReference>
<comment type="caution">
    <text evidence="1">The sequence shown here is derived from an EMBL/GenBank/DDBJ whole genome shotgun (WGS) entry which is preliminary data.</text>
</comment>
<dbReference type="InParanoid" id="A0A1Y2AYR2"/>
<sequence length="231" mass="27505">MDRHRAFAGRTLFPGLRGVSIDAQAISSEKSMHFRYRLKEIMTISTLDHDVSVCLRFRNDSWYKWDKEKAVVQYCQSLMYHIRHPPYRPILHIHHLALECNPAFFAHRLRVSIQPVRVHNKYIIDTLPPMITNLARRADRKMIDMKREGQLKVDWDWTFLRANPEPSQVQELRRRYSRNVEQEHRNSYLQRRFWTVEEDRIALAAMLDSVKFIEGQEADAQPPCQVCGEFL</sequence>